<dbReference type="Proteomes" id="UP000679373">
    <property type="component" value="Chromosome"/>
</dbReference>
<protein>
    <submittedName>
        <fullName evidence="3">Uncharacterized protein</fullName>
    </submittedName>
</protein>
<dbReference type="EMBL" id="CP073653">
    <property type="protein sequence ID" value="QUN34430.1"/>
    <property type="molecule type" value="Genomic_DNA"/>
</dbReference>
<keyword evidence="4" id="KW-1185">Reference proteome</keyword>
<feature type="transmembrane region" description="Helical" evidence="2">
    <location>
        <begin position="62"/>
        <end position="83"/>
    </location>
</feature>
<name>A0AB74VDF1_CLOBE</name>
<dbReference type="GeneID" id="66347112"/>
<evidence type="ECO:0000256" key="2">
    <source>
        <dbReference type="SAM" id="Phobius"/>
    </source>
</evidence>
<keyword evidence="2" id="KW-0812">Transmembrane</keyword>
<evidence type="ECO:0000256" key="1">
    <source>
        <dbReference type="SAM" id="Coils"/>
    </source>
</evidence>
<organism evidence="3 4">
    <name type="scientific">Clostridium beijerinckii</name>
    <name type="common">Clostridium MP</name>
    <dbReference type="NCBI Taxonomy" id="1520"/>
    <lineage>
        <taxon>Bacteria</taxon>
        <taxon>Bacillati</taxon>
        <taxon>Bacillota</taxon>
        <taxon>Clostridia</taxon>
        <taxon>Eubacteriales</taxon>
        <taxon>Clostridiaceae</taxon>
        <taxon>Clostridium</taxon>
    </lineage>
</organism>
<feature type="transmembrane region" description="Helical" evidence="2">
    <location>
        <begin position="181"/>
        <end position="204"/>
    </location>
</feature>
<feature type="coiled-coil region" evidence="1">
    <location>
        <begin position="219"/>
        <end position="254"/>
    </location>
</feature>
<keyword evidence="2" id="KW-0472">Membrane</keyword>
<accession>A0AB74VDF1</accession>
<reference evidence="3" key="1">
    <citation type="submission" date="2021-04" db="EMBL/GenBank/DDBJ databases">
        <title>Complete genome sequence of the type strain Clostridium beijerinckii NRRL B-598.</title>
        <authorList>
            <person name="Sedlar K."/>
            <person name="Branska B."/>
            <person name="Bezdicek M."/>
            <person name="Nykrynova M."/>
            <person name="Lengerova M."/>
            <person name="Skutkova H."/>
            <person name="Patakova P."/>
        </authorList>
    </citation>
    <scope>NUCLEOTIDE SEQUENCE</scope>
    <source>
        <strain evidence="3">DSM 791</strain>
    </source>
</reference>
<proteinExistence type="predicted"/>
<dbReference type="RefSeq" id="WP_077868622.1">
    <property type="nucleotide sequence ID" value="NZ_BKAK01000058.1"/>
</dbReference>
<sequence length="285" mass="32979">MFKNNTIIKHIKNEGVKIDNDIQNINTKLITAIKSHYENEKKEDLKLKRISLESKKEHCKEFNWIAAISLAFSIVAIIGTLSLNLNNKIGQSYGIAQNFIEKHDELSKEIDSSSEILFKYTEKYENAEKVNDAAEIERLDNIPEVKNANRIIRQDTEKEGILFDNSRKQLEDIKGTWIKSVYIVTIFSIFIIVIVVTSIAKIILNKNKENKNKAIDILINVINERLEEIKKEEEAKKEKESEELKIKNNNLLIEQLKGIQNVIKENKSNNDIIQKACNKIIRDIF</sequence>
<evidence type="ECO:0000313" key="3">
    <source>
        <dbReference type="EMBL" id="QUN34430.1"/>
    </source>
</evidence>
<gene>
    <name evidence="3" type="ORF">KEC93_21275</name>
</gene>
<keyword evidence="1" id="KW-0175">Coiled coil</keyword>
<evidence type="ECO:0000313" key="4">
    <source>
        <dbReference type="Proteomes" id="UP000679373"/>
    </source>
</evidence>
<dbReference type="AlphaFoldDB" id="A0AB74VDF1"/>
<keyword evidence="2" id="KW-1133">Transmembrane helix</keyword>